<evidence type="ECO:0000256" key="2">
    <source>
        <dbReference type="ARBA" id="ARBA00022741"/>
    </source>
</evidence>
<dbReference type="PANTHER" id="PTHR10903:SF170">
    <property type="entry name" value="GTPASE IMAP FAMILY MEMBER 7"/>
    <property type="match status" value="1"/>
</dbReference>
<dbReference type="Proteomes" id="UP000507470">
    <property type="component" value="Unassembled WGS sequence"/>
</dbReference>
<name>A0A6J8E5N6_MYTCO</name>
<evidence type="ECO:0000313" key="6">
    <source>
        <dbReference type="EMBL" id="CAC5415790.1"/>
    </source>
</evidence>
<reference evidence="6 7" key="1">
    <citation type="submission" date="2020-06" db="EMBL/GenBank/DDBJ databases">
        <authorList>
            <person name="Li R."/>
            <person name="Bekaert M."/>
        </authorList>
    </citation>
    <scope>NUCLEOTIDE SEQUENCE [LARGE SCALE GENOMIC DNA]</scope>
    <source>
        <strain evidence="7">wild</strain>
    </source>
</reference>
<accession>A0A6J8E5N6</accession>
<evidence type="ECO:0000256" key="4">
    <source>
        <dbReference type="SAM" id="MobiDB-lite"/>
    </source>
</evidence>
<evidence type="ECO:0000256" key="1">
    <source>
        <dbReference type="ARBA" id="ARBA00008535"/>
    </source>
</evidence>
<protein>
    <recommendedName>
        <fullName evidence="5">AIG1-type G domain-containing protein</fullName>
    </recommendedName>
</protein>
<gene>
    <name evidence="6" type="ORF">MCOR_48465</name>
</gene>
<dbReference type="GO" id="GO:0005525">
    <property type="term" value="F:GTP binding"/>
    <property type="evidence" value="ECO:0007669"/>
    <property type="project" value="UniProtKB-KW"/>
</dbReference>
<feature type="compositionally biased region" description="Basic and acidic residues" evidence="4">
    <location>
        <begin position="207"/>
        <end position="233"/>
    </location>
</feature>
<keyword evidence="3" id="KW-0342">GTP-binding</keyword>
<comment type="similarity">
    <text evidence="1">Belongs to the TRAFAC class TrmE-Era-EngA-EngB-Septin-like GTPase superfamily. AIG1/Toc34/Toc159-like paraseptin GTPase family. IAN subfamily.</text>
</comment>
<feature type="region of interest" description="Disordered" evidence="4">
    <location>
        <begin position="201"/>
        <end position="239"/>
    </location>
</feature>
<dbReference type="EMBL" id="CACVKT020008520">
    <property type="protein sequence ID" value="CAC5415790.1"/>
    <property type="molecule type" value="Genomic_DNA"/>
</dbReference>
<dbReference type="FunFam" id="3.40.50.300:FF:000366">
    <property type="entry name" value="GTPase, IMAP family member 2"/>
    <property type="match status" value="1"/>
</dbReference>
<keyword evidence="2" id="KW-0547">Nucleotide-binding</keyword>
<dbReference type="PROSITE" id="PS51720">
    <property type="entry name" value="G_AIG1"/>
    <property type="match status" value="1"/>
</dbReference>
<keyword evidence="7" id="KW-1185">Reference proteome</keyword>
<dbReference type="AlphaFoldDB" id="A0A6J8E5N6"/>
<evidence type="ECO:0000259" key="5">
    <source>
        <dbReference type="PROSITE" id="PS51720"/>
    </source>
</evidence>
<evidence type="ECO:0000256" key="3">
    <source>
        <dbReference type="ARBA" id="ARBA00023134"/>
    </source>
</evidence>
<dbReference type="OrthoDB" id="6124474at2759"/>
<dbReference type="Gene3D" id="3.40.50.300">
    <property type="entry name" value="P-loop containing nucleotide triphosphate hydrolases"/>
    <property type="match status" value="1"/>
</dbReference>
<organism evidence="6 7">
    <name type="scientific">Mytilus coruscus</name>
    <name type="common">Sea mussel</name>
    <dbReference type="NCBI Taxonomy" id="42192"/>
    <lineage>
        <taxon>Eukaryota</taxon>
        <taxon>Metazoa</taxon>
        <taxon>Spiralia</taxon>
        <taxon>Lophotrochozoa</taxon>
        <taxon>Mollusca</taxon>
        <taxon>Bivalvia</taxon>
        <taxon>Autobranchia</taxon>
        <taxon>Pteriomorphia</taxon>
        <taxon>Mytilida</taxon>
        <taxon>Mytiloidea</taxon>
        <taxon>Mytilidae</taxon>
        <taxon>Mytilinae</taxon>
        <taxon>Mytilus</taxon>
    </lineage>
</organism>
<sequence>MTNFSKFRLVLIGKTGNGKSKTGNTILGQQLFVSGCQSGSLTIKCLKENTIRFGKEISLVDTPGLFDNRTDNAKVLSEIKKCISLTLPGPHAIILCVPITRFTQEDIQTVNFFIRHFGDQLMKYIIVLFTRFDAWKRDNEDDPQECQSINGLISSLSTELKSFLGKCNNRYIAFDNTLKGPSADQQVQDLIALIERTVSENGGTHYTKSDNIEAEKKVKEEEENRRKQEERDRKMRKKI</sequence>
<dbReference type="PANTHER" id="PTHR10903">
    <property type="entry name" value="GTPASE, IMAP FAMILY MEMBER-RELATED"/>
    <property type="match status" value="1"/>
</dbReference>
<dbReference type="InterPro" id="IPR027417">
    <property type="entry name" value="P-loop_NTPase"/>
</dbReference>
<dbReference type="Pfam" id="PF04548">
    <property type="entry name" value="AIG1"/>
    <property type="match status" value="1"/>
</dbReference>
<proteinExistence type="inferred from homology"/>
<dbReference type="InterPro" id="IPR045058">
    <property type="entry name" value="GIMA/IAN/Toc"/>
</dbReference>
<evidence type="ECO:0000313" key="7">
    <source>
        <dbReference type="Proteomes" id="UP000507470"/>
    </source>
</evidence>
<feature type="domain" description="AIG1-type G" evidence="5">
    <location>
        <begin position="4"/>
        <end position="215"/>
    </location>
</feature>
<dbReference type="InterPro" id="IPR006703">
    <property type="entry name" value="G_AIG1"/>
</dbReference>
<dbReference type="SUPFAM" id="SSF52540">
    <property type="entry name" value="P-loop containing nucleoside triphosphate hydrolases"/>
    <property type="match status" value="1"/>
</dbReference>